<dbReference type="PANTHER" id="PTHR48080">
    <property type="entry name" value="D-GALACTONATE DEHYDRATASE-RELATED"/>
    <property type="match status" value="1"/>
</dbReference>
<protein>
    <submittedName>
        <fullName evidence="3">Mandelate racemase/muconate lactonizing enzyme family protein</fullName>
    </submittedName>
</protein>
<dbReference type="InterPro" id="IPR034593">
    <property type="entry name" value="DgoD-like"/>
</dbReference>
<dbReference type="PANTHER" id="PTHR48080:SF2">
    <property type="entry name" value="D-GALACTONATE DEHYDRATASE"/>
    <property type="match status" value="1"/>
</dbReference>
<dbReference type="PROSITE" id="PS00909">
    <property type="entry name" value="MR_MLE_2"/>
    <property type="match status" value="1"/>
</dbReference>
<dbReference type="Gene3D" id="3.20.20.120">
    <property type="entry name" value="Enolase-like C-terminal domain"/>
    <property type="match status" value="1"/>
</dbReference>
<dbReference type="EMBL" id="JAEKJA010000001">
    <property type="protein sequence ID" value="MBJ3774631.1"/>
    <property type="molecule type" value="Genomic_DNA"/>
</dbReference>
<evidence type="ECO:0000313" key="4">
    <source>
        <dbReference type="Proteomes" id="UP000609531"/>
    </source>
</evidence>
<name>A0A934IGM6_9HYPH</name>
<dbReference type="GO" id="GO:0016829">
    <property type="term" value="F:lyase activity"/>
    <property type="evidence" value="ECO:0007669"/>
    <property type="project" value="UniProtKB-KW"/>
</dbReference>
<keyword evidence="4" id="KW-1185">Reference proteome</keyword>
<dbReference type="InterPro" id="IPR029017">
    <property type="entry name" value="Enolase-like_N"/>
</dbReference>
<dbReference type="GO" id="GO:0000287">
    <property type="term" value="F:magnesium ion binding"/>
    <property type="evidence" value="ECO:0007669"/>
    <property type="project" value="UniProtKB-ARBA"/>
</dbReference>
<accession>A0A934IGM6</accession>
<dbReference type="CDD" id="cd03316">
    <property type="entry name" value="MR_like"/>
    <property type="match status" value="1"/>
</dbReference>
<dbReference type="InterPro" id="IPR013341">
    <property type="entry name" value="Mandelate_racemase_N_dom"/>
</dbReference>
<dbReference type="InterPro" id="IPR018110">
    <property type="entry name" value="Mandel_Rmase/mucon_lact_enz_CS"/>
</dbReference>
<evidence type="ECO:0000313" key="3">
    <source>
        <dbReference type="EMBL" id="MBJ3774631.1"/>
    </source>
</evidence>
<dbReference type="Gene3D" id="3.30.390.10">
    <property type="entry name" value="Enolase-like, N-terminal domain"/>
    <property type="match status" value="1"/>
</dbReference>
<dbReference type="SFLD" id="SFLDS00001">
    <property type="entry name" value="Enolase"/>
    <property type="match status" value="1"/>
</dbReference>
<gene>
    <name evidence="3" type="ORF">JCR33_02975</name>
</gene>
<comment type="caution">
    <text evidence="3">The sequence shown here is derived from an EMBL/GenBank/DDBJ whole genome shotgun (WGS) entry which is preliminary data.</text>
</comment>
<dbReference type="SUPFAM" id="SSF51604">
    <property type="entry name" value="Enolase C-terminal domain-like"/>
    <property type="match status" value="1"/>
</dbReference>
<dbReference type="SMART" id="SM00922">
    <property type="entry name" value="MR_MLE"/>
    <property type="match status" value="1"/>
</dbReference>
<organism evidence="3 4">
    <name type="scientific">Acuticoccus mangrovi</name>
    <dbReference type="NCBI Taxonomy" id="2796142"/>
    <lineage>
        <taxon>Bacteria</taxon>
        <taxon>Pseudomonadati</taxon>
        <taxon>Pseudomonadota</taxon>
        <taxon>Alphaproteobacteria</taxon>
        <taxon>Hyphomicrobiales</taxon>
        <taxon>Amorphaceae</taxon>
        <taxon>Acuticoccus</taxon>
    </lineage>
</organism>
<evidence type="ECO:0000256" key="1">
    <source>
        <dbReference type="ARBA" id="ARBA00023239"/>
    </source>
</evidence>
<dbReference type="GO" id="GO:0009063">
    <property type="term" value="P:amino acid catabolic process"/>
    <property type="evidence" value="ECO:0007669"/>
    <property type="project" value="InterPro"/>
</dbReference>
<dbReference type="InterPro" id="IPR013342">
    <property type="entry name" value="Mandelate_racemase_C"/>
</dbReference>
<dbReference type="Proteomes" id="UP000609531">
    <property type="component" value="Unassembled WGS sequence"/>
</dbReference>
<reference evidence="3" key="1">
    <citation type="submission" date="2020-12" db="EMBL/GenBank/DDBJ databases">
        <title>Bacterial taxonomy.</title>
        <authorList>
            <person name="Pan X."/>
        </authorList>
    </citation>
    <scope>NUCLEOTIDE SEQUENCE</scope>
    <source>
        <strain evidence="3">B2012</strain>
    </source>
</reference>
<evidence type="ECO:0000259" key="2">
    <source>
        <dbReference type="SMART" id="SM00922"/>
    </source>
</evidence>
<dbReference type="Pfam" id="PF02746">
    <property type="entry name" value="MR_MLE_N"/>
    <property type="match status" value="1"/>
</dbReference>
<dbReference type="InterPro" id="IPR029065">
    <property type="entry name" value="Enolase_C-like"/>
</dbReference>
<dbReference type="InterPro" id="IPR036849">
    <property type="entry name" value="Enolase-like_C_sf"/>
</dbReference>
<dbReference type="Pfam" id="PF13378">
    <property type="entry name" value="MR_MLE_C"/>
    <property type="match status" value="1"/>
</dbReference>
<dbReference type="AlphaFoldDB" id="A0A934IGM6"/>
<feature type="domain" description="Mandelate racemase/muconate lactonizing enzyme C-terminal" evidence="2">
    <location>
        <begin position="158"/>
        <end position="251"/>
    </location>
</feature>
<dbReference type="SFLD" id="SFLDG00179">
    <property type="entry name" value="mandelate_racemase"/>
    <property type="match status" value="1"/>
</dbReference>
<dbReference type="SUPFAM" id="SSF54826">
    <property type="entry name" value="Enolase N-terminal domain-like"/>
    <property type="match status" value="1"/>
</dbReference>
<sequence>MTATDIEPITLRRVATMVLRVPLAEPIPTAFGGRMDARVTLLVRLEDAEGAVGWGEVWCNFPTFGAEHRALLMERIIAPLVLSQPLVPAEAAAALERRLHTLSLQTGEFGPLAQVLGGFDMALWDLAGRRAGVPTHRLMGSTVDAVPAYASGINPTRPDETVRAAQAVGFRAFKLKVGFGRERDLENAAAVARCLRPGEVFVVDANQAWSVEEACQMAEALAPLGPRWLEEPLPADATPADWKRVASVGVPLAAGENMRGLATFVAALAEGWLSVAQPDAGKWGGLSGGLKVARRALGAGRRFCPHHLAGAIGLTGAAHLLAASGGDGVLETDVNDNPLRSVLAGPLPGLVDGRWPLADAPGLGLSPDRVAIAAWVAREGEVCAGSV</sequence>
<dbReference type="RefSeq" id="WP_198880498.1">
    <property type="nucleotide sequence ID" value="NZ_JAEKJA010000001.1"/>
</dbReference>
<keyword evidence="1" id="KW-0456">Lyase</keyword>
<proteinExistence type="predicted"/>